<dbReference type="InterPro" id="IPR000014">
    <property type="entry name" value="PAS"/>
</dbReference>
<dbReference type="Pfam" id="PF08448">
    <property type="entry name" value="PAS_4"/>
    <property type="match status" value="1"/>
</dbReference>
<dbReference type="EMBL" id="PYFT01000001">
    <property type="protein sequence ID" value="PSR53555.1"/>
    <property type="molecule type" value="Genomic_DNA"/>
</dbReference>
<dbReference type="CDD" id="cd00082">
    <property type="entry name" value="HisKA"/>
    <property type="match status" value="1"/>
</dbReference>
<feature type="coiled-coil region" evidence="7">
    <location>
        <begin position="662"/>
        <end position="752"/>
    </location>
</feature>
<keyword evidence="3" id="KW-0489">Methyltransferase</keyword>
<evidence type="ECO:0000259" key="12">
    <source>
        <dbReference type="PROSITE" id="PS50123"/>
    </source>
</evidence>
<dbReference type="SMART" id="SM00138">
    <property type="entry name" value="MeTrc"/>
    <property type="match status" value="1"/>
</dbReference>
<dbReference type="InterPro" id="IPR003594">
    <property type="entry name" value="HATPase_dom"/>
</dbReference>
<dbReference type="Pfam" id="PF08447">
    <property type="entry name" value="PAS_3"/>
    <property type="match status" value="1"/>
</dbReference>
<evidence type="ECO:0000256" key="4">
    <source>
        <dbReference type="ARBA" id="ARBA00022679"/>
    </source>
</evidence>
<dbReference type="Gene3D" id="3.40.50.150">
    <property type="entry name" value="Vaccinia Virus protein VP39"/>
    <property type="match status" value="1"/>
</dbReference>
<dbReference type="PROSITE" id="PS50109">
    <property type="entry name" value="HIS_KIN"/>
    <property type="match status" value="1"/>
</dbReference>
<evidence type="ECO:0000259" key="10">
    <source>
        <dbReference type="PROSITE" id="PS50113"/>
    </source>
</evidence>
<dbReference type="InterPro" id="IPR000780">
    <property type="entry name" value="CheR_MeTrfase"/>
</dbReference>
<feature type="domain" description="PAC" evidence="10">
    <location>
        <begin position="1092"/>
        <end position="1144"/>
    </location>
</feature>
<evidence type="ECO:0000313" key="14">
    <source>
        <dbReference type="Proteomes" id="UP000240357"/>
    </source>
</evidence>
<dbReference type="GO" id="GO:0008983">
    <property type="term" value="F:protein-glutamate O-methyltransferase activity"/>
    <property type="evidence" value="ECO:0007669"/>
    <property type="project" value="UniProtKB-EC"/>
</dbReference>
<dbReference type="SUPFAM" id="SSF47757">
    <property type="entry name" value="Chemotaxis receptor methyltransferase CheR, N-terminal domain"/>
    <property type="match status" value="1"/>
</dbReference>
<dbReference type="SUPFAM" id="SSF53335">
    <property type="entry name" value="S-adenosyl-L-methionine-dependent methyltransferases"/>
    <property type="match status" value="1"/>
</dbReference>
<dbReference type="PANTHER" id="PTHR24422:SF10">
    <property type="entry name" value="CHEMOTAXIS PROTEIN METHYLTRANSFERASE 2"/>
    <property type="match status" value="1"/>
</dbReference>
<keyword evidence="7" id="KW-0175">Coiled coil</keyword>
<proteinExistence type="predicted"/>
<dbReference type="Gene3D" id="3.30.565.10">
    <property type="entry name" value="Histidine kinase-like ATPase, C-terminal domain"/>
    <property type="match status" value="1"/>
</dbReference>
<dbReference type="SMART" id="SM00091">
    <property type="entry name" value="PAS"/>
    <property type="match status" value="3"/>
</dbReference>
<dbReference type="GO" id="GO:0000156">
    <property type="term" value="F:phosphorelay response regulator activity"/>
    <property type="evidence" value="ECO:0007669"/>
    <property type="project" value="InterPro"/>
</dbReference>
<comment type="caution">
    <text evidence="13">The sequence shown here is derived from an EMBL/GenBank/DDBJ whole genome shotgun (WGS) entry which is preliminary data.</text>
</comment>
<dbReference type="InterPro" id="IPR035965">
    <property type="entry name" value="PAS-like_dom_sf"/>
</dbReference>
<feature type="domain" description="CheR-type methyltransferase" evidence="12">
    <location>
        <begin position="234"/>
        <end position="474"/>
    </location>
</feature>
<feature type="active site" evidence="6">
    <location>
        <position position="38"/>
    </location>
</feature>
<dbReference type="OrthoDB" id="9816309at2"/>
<dbReference type="Gene3D" id="3.30.450.20">
    <property type="entry name" value="PAS domain"/>
    <property type="match status" value="3"/>
</dbReference>
<dbReference type="Pfam" id="PF01339">
    <property type="entry name" value="CheB_methylest"/>
    <property type="match status" value="1"/>
</dbReference>
<organism evidence="13 14">
    <name type="scientific">Adhaeribacter arboris</name>
    <dbReference type="NCBI Taxonomy" id="2072846"/>
    <lineage>
        <taxon>Bacteria</taxon>
        <taxon>Pseudomonadati</taxon>
        <taxon>Bacteroidota</taxon>
        <taxon>Cytophagia</taxon>
        <taxon>Cytophagales</taxon>
        <taxon>Hymenobacteraceae</taxon>
        <taxon>Adhaeribacter</taxon>
    </lineage>
</organism>
<dbReference type="Proteomes" id="UP000240357">
    <property type="component" value="Unassembled WGS sequence"/>
</dbReference>
<keyword evidence="4" id="KW-0808">Transferase</keyword>
<dbReference type="Gene3D" id="1.10.287.130">
    <property type="match status" value="1"/>
</dbReference>
<dbReference type="Pfam" id="PF01739">
    <property type="entry name" value="CheR"/>
    <property type="match status" value="1"/>
</dbReference>
<dbReference type="SUPFAM" id="SSF55785">
    <property type="entry name" value="PYP-like sensor domain (PAS domain)"/>
    <property type="match status" value="3"/>
</dbReference>
<evidence type="ECO:0000259" key="11">
    <source>
        <dbReference type="PROSITE" id="PS50122"/>
    </source>
</evidence>
<dbReference type="SMART" id="SM00387">
    <property type="entry name" value="HATPase_c"/>
    <property type="match status" value="1"/>
</dbReference>
<reference evidence="13 14" key="1">
    <citation type="submission" date="2018-03" db="EMBL/GenBank/DDBJ databases">
        <title>Adhaeribacter sp. HMF7605 Genome sequencing and assembly.</title>
        <authorList>
            <person name="Kang H."/>
            <person name="Kang J."/>
            <person name="Cha I."/>
            <person name="Kim H."/>
            <person name="Joh K."/>
        </authorList>
    </citation>
    <scope>NUCLEOTIDE SEQUENCE [LARGE SCALE GENOMIC DNA]</scope>
    <source>
        <strain evidence="13 14">HMF7605</strain>
    </source>
</reference>
<keyword evidence="6" id="KW-0145">Chemotaxis</keyword>
<dbReference type="SUPFAM" id="SSF52738">
    <property type="entry name" value="Methylesterase CheB, C-terminal domain"/>
    <property type="match status" value="1"/>
</dbReference>
<evidence type="ECO:0000313" key="13">
    <source>
        <dbReference type="EMBL" id="PSR53555.1"/>
    </source>
</evidence>
<dbReference type="InterPro" id="IPR000700">
    <property type="entry name" value="PAS-assoc_C"/>
</dbReference>
<dbReference type="InterPro" id="IPR005467">
    <property type="entry name" value="His_kinase_dom"/>
</dbReference>
<dbReference type="GO" id="GO:0032259">
    <property type="term" value="P:methylation"/>
    <property type="evidence" value="ECO:0007669"/>
    <property type="project" value="UniProtKB-KW"/>
</dbReference>
<dbReference type="SMART" id="SM00388">
    <property type="entry name" value="HisKA"/>
    <property type="match status" value="1"/>
</dbReference>
<evidence type="ECO:0000259" key="9">
    <source>
        <dbReference type="PROSITE" id="PS50112"/>
    </source>
</evidence>
<dbReference type="PROSITE" id="PS50113">
    <property type="entry name" value="PAC"/>
    <property type="match status" value="1"/>
</dbReference>
<feature type="active site" evidence="6">
    <location>
        <position position="157"/>
    </location>
</feature>
<dbReference type="GO" id="GO:0006935">
    <property type="term" value="P:chemotaxis"/>
    <property type="evidence" value="ECO:0007669"/>
    <property type="project" value="UniProtKB-UniRule"/>
</dbReference>
<feature type="active site" evidence="6">
    <location>
        <position position="65"/>
    </location>
</feature>
<protein>
    <submittedName>
        <fullName evidence="13">Chemotaxis protein</fullName>
    </submittedName>
</protein>
<dbReference type="InterPro" id="IPR003661">
    <property type="entry name" value="HisK_dim/P_dom"/>
</dbReference>
<dbReference type="Gene3D" id="1.10.155.10">
    <property type="entry name" value="Chemotaxis receptor methyltransferase CheR, N-terminal domain"/>
    <property type="match status" value="1"/>
</dbReference>
<sequence length="1375" mass="156435">METQSTSDSFFTESLYQPQKLSSRVPAANFFVVAIGASAGGLEAINEFFDHLPANTDASFVVIQHLSPTHKSLMPELLTKHTTMTIMEARDGLMLQPNCIYLIPNKNTLTIQQGKLRLADKNQSSVPNMAIDTFLHSLATDTGKRSIAVILSGTGSDGTRGLEAIKAAGGVVVVQDPATAHFDGMPNSAIATGLADAVLAPKKIATYLVNYINNYHSAPETAAVDTSLQNNAVLEEILEFAKETCELDFTSYKRPTLARRVAKRMLEINFDSYEKYLQFLKETPSEIKHLCGDFLINVTRFFRDERAFALLEEKIIPEIVRSKQQDESIKIWVAGCSTGEEPYSLAMLLDTYLNRHQIYLPVKIFATDVDKEAIQVASRGVYPETITQVLPPPMLARYFVRRSDDYIVCEPIRKMIIFAHHDVGKDAPFSKVDLISCRNMLIYMDGNLQHKVLQAFHFALNIGGFLFLGPSENLGAFKQYFAEISRKWKIYKNLEASRKTLPPNLLVRKLQVDARVPAEPTRIKKNKQSLQHQISDIFNATLVEEFNYAGVCIDENYRLLHAIGDYKKYLDLPDWQLHFSLIKMVPEDLAVALGSSIRKVAKTKQKTILQNVKLTRNGSSRLINIIIKPYLSGEFSERFLFVLFCEASRPKNQKLETRLLSASNQNEQIAALELELSETKENLYSTFEELEVSNEELQSNNEELLSANEELQSTNEELQSLNEELHTVNTEHQQKIKELIELNEDLDNYFRNADIGQMFVDQQLTIRKFTPAIVNQINLIPSDIGRPLAHFSNNLLYDHLLDDIQTVIDTGKPLEKEIQIRNGRYFLMRLVPYLKQTNKLDGVVITFVDITLLKDLNNTLQGILNSSINGITALKALRGSSNQIVDFEWTMANEAIGRIFKKDPMELPGKSLLTELPGMKTSRLFNRFVQVVNTGELLNLEHYYDYDGLQSWFQTVATKVEDGLTITFADITEKKIAEQKLLSAYQELQSAEENLKKLNNQLEARIAERTRELSASEERFRLISLTTNDVIWDWTMMNNKLWWNEGFKTMFDYTTEQIEPGVESWFERIHPEDKDQIITSLNQAINNSQEQWSAEYRFRKADGSYAYVFNRAYIILNENRIPYRMLGSLIDLTDLKLAQEELRKTNANLVRINNDLDNFVYTASHDLKSPISNIEGLLYHLEMELENADDRILEILSHIKKSVDRFQTTIKDLAEITKAEKQEEDDITEVTIEDLLDDIKLSINNLMEESAAVIETNCQECPAIKFSKTNLKSILYNLISNSIKYRAAERPLQIKVSTEKVPGYAVLIVQDNGLGIEESQQSKLFGMFKRFHNHVEGSGVGLYIVNKIVQNAGGRIEVASKLNEGTTFKIFLRSE</sequence>
<dbReference type="InterPro" id="IPR022642">
    <property type="entry name" value="CheR_C"/>
</dbReference>
<evidence type="ECO:0000256" key="3">
    <source>
        <dbReference type="ARBA" id="ARBA00022603"/>
    </source>
</evidence>
<keyword evidence="5" id="KW-0949">S-adenosyl-L-methionine</keyword>
<dbReference type="PROSITE" id="PS50122">
    <property type="entry name" value="CHEB"/>
    <property type="match status" value="1"/>
</dbReference>
<dbReference type="SMART" id="SM00086">
    <property type="entry name" value="PAC"/>
    <property type="match status" value="2"/>
</dbReference>
<dbReference type="InterPro" id="IPR050903">
    <property type="entry name" value="Bact_Chemotaxis_MeTrfase"/>
</dbReference>
<dbReference type="GO" id="GO:0005737">
    <property type="term" value="C:cytoplasm"/>
    <property type="evidence" value="ECO:0007669"/>
    <property type="project" value="InterPro"/>
</dbReference>
<comment type="catalytic activity">
    <reaction evidence="1">
        <text>ATP + protein L-histidine = ADP + protein N-phospho-L-histidine.</text>
        <dbReference type="EC" id="2.7.13.3"/>
    </reaction>
</comment>
<dbReference type="CDD" id="cd16434">
    <property type="entry name" value="CheB-CheR_fusion"/>
    <property type="match status" value="1"/>
</dbReference>
<dbReference type="SUPFAM" id="SSF55874">
    <property type="entry name" value="ATPase domain of HSP90 chaperone/DNA topoisomerase II/histidine kinase"/>
    <property type="match status" value="1"/>
</dbReference>
<evidence type="ECO:0000256" key="5">
    <source>
        <dbReference type="ARBA" id="ARBA00022691"/>
    </source>
</evidence>
<dbReference type="Pfam" id="PF03705">
    <property type="entry name" value="CheR_N"/>
    <property type="match status" value="1"/>
</dbReference>
<dbReference type="GO" id="GO:0000155">
    <property type="term" value="F:phosphorelay sensor kinase activity"/>
    <property type="evidence" value="ECO:0007669"/>
    <property type="project" value="InterPro"/>
</dbReference>
<dbReference type="PANTHER" id="PTHR24422">
    <property type="entry name" value="CHEMOTAXIS PROTEIN METHYLTRANSFERASE"/>
    <property type="match status" value="1"/>
</dbReference>
<evidence type="ECO:0000259" key="8">
    <source>
        <dbReference type="PROSITE" id="PS50109"/>
    </source>
</evidence>
<dbReference type="Gene3D" id="3.40.50.180">
    <property type="entry name" value="Methylesterase CheB, C-terminal domain"/>
    <property type="match status" value="1"/>
</dbReference>
<feature type="coiled-coil region" evidence="7">
    <location>
        <begin position="974"/>
        <end position="1019"/>
    </location>
</feature>
<dbReference type="SUPFAM" id="SSF47384">
    <property type="entry name" value="Homodimeric domain of signal transducing histidine kinase"/>
    <property type="match status" value="1"/>
</dbReference>
<dbReference type="Pfam" id="PF02518">
    <property type="entry name" value="HATPase_c"/>
    <property type="match status" value="1"/>
</dbReference>
<keyword evidence="14" id="KW-1185">Reference proteome</keyword>
<keyword evidence="6" id="KW-0378">Hydrolase</keyword>
<accession>A0A2T2YDG3</accession>
<dbReference type="InterPro" id="IPR022641">
    <property type="entry name" value="CheR_N"/>
</dbReference>
<dbReference type="InterPro" id="IPR013656">
    <property type="entry name" value="PAS_4"/>
</dbReference>
<name>A0A2T2YDG3_9BACT</name>
<gene>
    <name evidence="13" type="ORF">AHMF7605_08460</name>
</gene>
<dbReference type="InterPro" id="IPR036890">
    <property type="entry name" value="HATPase_C_sf"/>
</dbReference>
<dbReference type="NCBIfam" id="TIGR00229">
    <property type="entry name" value="sensory_box"/>
    <property type="match status" value="1"/>
</dbReference>
<dbReference type="InterPro" id="IPR000673">
    <property type="entry name" value="Sig_transdc_resp-reg_Me-estase"/>
</dbReference>
<evidence type="ECO:0000256" key="2">
    <source>
        <dbReference type="ARBA" id="ARBA00001541"/>
    </source>
</evidence>
<dbReference type="RefSeq" id="WP_106928298.1">
    <property type="nucleotide sequence ID" value="NZ_PYFT01000001.1"/>
</dbReference>
<dbReference type="InterPro" id="IPR035909">
    <property type="entry name" value="CheB_C"/>
</dbReference>
<dbReference type="InterPro" id="IPR001610">
    <property type="entry name" value="PAC"/>
</dbReference>
<evidence type="ECO:0000256" key="7">
    <source>
        <dbReference type="SAM" id="Coils"/>
    </source>
</evidence>
<dbReference type="InterPro" id="IPR036804">
    <property type="entry name" value="CheR_N_sf"/>
</dbReference>
<dbReference type="PROSITE" id="PS50123">
    <property type="entry name" value="CHER"/>
    <property type="match status" value="1"/>
</dbReference>
<dbReference type="PRINTS" id="PR00996">
    <property type="entry name" value="CHERMTFRASE"/>
</dbReference>
<dbReference type="Pfam" id="PF00512">
    <property type="entry name" value="HisKA"/>
    <property type="match status" value="1"/>
</dbReference>
<evidence type="ECO:0000256" key="6">
    <source>
        <dbReference type="PROSITE-ProRule" id="PRU00050"/>
    </source>
</evidence>
<dbReference type="Pfam" id="PF13596">
    <property type="entry name" value="PAS_10"/>
    <property type="match status" value="1"/>
</dbReference>
<comment type="catalytic activity">
    <reaction evidence="2">
        <text>L-glutamyl-[protein] + S-adenosyl-L-methionine = [protein]-L-glutamate 5-O-methyl ester + S-adenosyl-L-homocysteine</text>
        <dbReference type="Rhea" id="RHEA:24452"/>
        <dbReference type="Rhea" id="RHEA-COMP:10208"/>
        <dbReference type="Rhea" id="RHEA-COMP:10311"/>
        <dbReference type="ChEBI" id="CHEBI:29973"/>
        <dbReference type="ChEBI" id="CHEBI:57856"/>
        <dbReference type="ChEBI" id="CHEBI:59789"/>
        <dbReference type="ChEBI" id="CHEBI:82795"/>
        <dbReference type="EC" id="2.1.1.80"/>
    </reaction>
</comment>
<dbReference type="InterPro" id="IPR036097">
    <property type="entry name" value="HisK_dim/P_sf"/>
</dbReference>
<dbReference type="CDD" id="cd00130">
    <property type="entry name" value="PAS"/>
    <property type="match status" value="1"/>
</dbReference>
<evidence type="ECO:0000256" key="1">
    <source>
        <dbReference type="ARBA" id="ARBA00000085"/>
    </source>
</evidence>
<feature type="domain" description="CheB-type methylesterase" evidence="11">
    <location>
        <begin position="26"/>
        <end position="215"/>
    </location>
</feature>
<dbReference type="GO" id="GO:0008984">
    <property type="term" value="F:protein-glutamate methylesterase activity"/>
    <property type="evidence" value="ECO:0007669"/>
    <property type="project" value="InterPro"/>
</dbReference>
<dbReference type="InterPro" id="IPR013655">
    <property type="entry name" value="PAS_fold_3"/>
</dbReference>
<dbReference type="InterPro" id="IPR029063">
    <property type="entry name" value="SAM-dependent_MTases_sf"/>
</dbReference>
<feature type="domain" description="Histidine kinase" evidence="8">
    <location>
        <begin position="1162"/>
        <end position="1375"/>
    </location>
</feature>
<feature type="domain" description="PAS" evidence="9">
    <location>
        <begin position="1016"/>
        <end position="1088"/>
    </location>
</feature>
<dbReference type="PROSITE" id="PS50112">
    <property type="entry name" value="PAS"/>
    <property type="match status" value="1"/>
</dbReference>